<comment type="caution">
    <text evidence="11">The sequence shown here is derived from an EMBL/GenBank/DDBJ whole genome shotgun (WGS) entry which is preliminary data.</text>
</comment>
<keyword evidence="9 10" id="KW-0624">Polysaccharide degradation</keyword>
<reference evidence="11 12" key="1">
    <citation type="journal article" date="2021" name="Nat. Commun.">
        <title>Genetic determinants of endophytism in the Arabidopsis root mycobiome.</title>
        <authorList>
            <person name="Mesny F."/>
            <person name="Miyauchi S."/>
            <person name="Thiergart T."/>
            <person name="Pickel B."/>
            <person name="Atanasova L."/>
            <person name="Karlsson M."/>
            <person name="Huettel B."/>
            <person name="Barry K.W."/>
            <person name="Haridas S."/>
            <person name="Chen C."/>
            <person name="Bauer D."/>
            <person name="Andreopoulos W."/>
            <person name="Pangilinan J."/>
            <person name="LaButti K."/>
            <person name="Riley R."/>
            <person name="Lipzen A."/>
            <person name="Clum A."/>
            <person name="Drula E."/>
            <person name="Henrissat B."/>
            <person name="Kohler A."/>
            <person name="Grigoriev I.V."/>
            <person name="Martin F.M."/>
            <person name="Hacquard S."/>
        </authorList>
    </citation>
    <scope>NUCLEOTIDE SEQUENCE [LARGE SCALE GENOMIC DNA]</scope>
    <source>
        <strain evidence="11 12">MPI-CAGE-CH-0241</strain>
    </source>
</reference>
<sequence>MHSLLPLASLLLASSATALKVPDNLKTFFKDLKTKGECSDKLAGGFYNSEFDNGNTAYCGDHLEDYGVVYLQANKGRLSNMDIDCDGEQGGSQDDGRCDVTTTTQERTSVKATIESYNAGISDLNPHVHSYVVFGNDGFDDPYNFDPREWGVHQTSVMAVVCGDQMFYGIWGDVNGGDSPRPSVGEVSLSLATACYGKNMSSSDGDGTSHNAEDVLYLAFIGEDAVPGANGADWDAENFTDFHSSISSLGNKLVKRIGNPDTAEAIKPVLDVSKETCSWLQHCKGASCESANDCADSLTCTNGKCAERTS</sequence>
<feature type="chain" id="PRO_5040542212" description="Endo-chitosanase" evidence="10">
    <location>
        <begin position="19"/>
        <end position="310"/>
    </location>
</feature>
<comment type="subcellular location">
    <subcellularLocation>
        <location evidence="2 10">Secreted</location>
    </subcellularLocation>
</comment>
<keyword evidence="4" id="KW-0964">Secreted</keyword>
<name>A0A9P8W046_9HYPO</name>
<evidence type="ECO:0000256" key="4">
    <source>
        <dbReference type="ARBA" id="ARBA00022525"/>
    </source>
</evidence>
<dbReference type="EMBL" id="JAGPYM010000018">
    <property type="protein sequence ID" value="KAH6885326.1"/>
    <property type="molecule type" value="Genomic_DNA"/>
</dbReference>
<organism evidence="11 12">
    <name type="scientific">Thelonectria olida</name>
    <dbReference type="NCBI Taxonomy" id="1576542"/>
    <lineage>
        <taxon>Eukaryota</taxon>
        <taxon>Fungi</taxon>
        <taxon>Dikarya</taxon>
        <taxon>Ascomycota</taxon>
        <taxon>Pezizomycotina</taxon>
        <taxon>Sordariomycetes</taxon>
        <taxon>Hypocreomycetidae</taxon>
        <taxon>Hypocreales</taxon>
        <taxon>Nectriaceae</taxon>
        <taxon>Thelonectria</taxon>
    </lineage>
</organism>
<accession>A0A9P8W046</accession>
<keyword evidence="8 10" id="KW-0326">Glycosidase</keyword>
<evidence type="ECO:0000256" key="9">
    <source>
        <dbReference type="ARBA" id="ARBA00023326"/>
    </source>
</evidence>
<dbReference type="GO" id="GO:0000272">
    <property type="term" value="P:polysaccharide catabolic process"/>
    <property type="evidence" value="ECO:0007669"/>
    <property type="project" value="UniProtKB-KW"/>
</dbReference>
<comment type="catalytic activity">
    <reaction evidence="1 10">
        <text>Endohydrolysis of beta-(1-&gt;4)-linkages between D-glucosamine residues in a partly acetylated chitosan.</text>
        <dbReference type="EC" id="3.2.1.132"/>
    </reaction>
</comment>
<dbReference type="GO" id="GO:0005576">
    <property type="term" value="C:extracellular region"/>
    <property type="evidence" value="ECO:0007669"/>
    <property type="project" value="UniProtKB-SubCell"/>
</dbReference>
<evidence type="ECO:0000256" key="5">
    <source>
        <dbReference type="ARBA" id="ARBA00022729"/>
    </source>
</evidence>
<evidence type="ECO:0000256" key="7">
    <source>
        <dbReference type="ARBA" id="ARBA00023277"/>
    </source>
</evidence>
<keyword evidence="5 10" id="KW-0732">Signal</keyword>
<evidence type="ECO:0000313" key="11">
    <source>
        <dbReference type="EMBL" id="KAH6885326.1"/>
    </source>
</evidence>
<dbReference type="InterPro" id="IPR009939">
    <property type="entry name" value="Chitosanase_fungal"/>
</dbReference>
<dbReference type="GO" id="GO:0016977">
    <property type="term" value="F:chitosanase activity"/>
    <property type="evidence" value="ECO:0007669"/>
    <property type="project" value="UniProtKB-EC"/>
</dbReference>
<dbReference type="Pfam" id="PF07335">
    <property type="entry name" value="Glyco_hydro_75"/>
    <property type="match status" value="1"/>
</dbReference>
<dbReference type="PANTHER" id="PTHR42061:SF6">
    <property type="entry name" value="ENDO-CHITOSANASE"/>
    <property type="match status" value="1"/>
</dbReference>
<evidence type="ECO:0000256" key="10">
    <source>
        <dbReference type="RuleBase" id="RU361208"/>
    </source>
</evidence>
<evidence type="ECO:0000256" key="6">
    <source>
        <dbReference type="ARBA" id="ARBA00022801"/>
    </source>
</evidence>
<dbReference type="Proteomes" id="UP000777438">
    <property type="component" value="Unassembled WGS sequence"/>
</dbReference>
<feature type="signal peptide" evidence="10">
    <location>
        <begin position="1"/>
        <end position="18"/>
    </location>
</feature>
<comment type="similarity">
    <text evidence="3 10">Belongs to the glycosyl hydrolase 75 family.</text>
</comment>
<keyword evidence="7" id="KW-0119">Carbohydrate metabolism</keyword>
<evidence type="ECO:0000256" key="3">
    <source>
        <dbReference type="ARBA" id="ARBA00007799"/>
    </source>
</evidence>
<dbReference type="AlphaFoldDB" id="A0A9P8W046"/>
<gene>
    <name evidence="11" type="ORF">B0T10DRAFT_530940</name>
</gene>
<keyword evidence="6 10" id="KW-0378">Hydrolase</keyword>
<protein>
    <recommendedName>
        <fullName evidence="10">Endo-chitosanase</fullName>
        <ecNumber evidence="10">3.2.1.132</ecNumber>
    </recommendedName>
</protein>
<evidence type="ECO:0000256" key="2">
    <source>
        <dbReference type="ARBA" id="ARBA00004613"/>
    </source>
</evidence>
<dbReference type="EC" id="3.2.1.132" evidence="10"/>
<dbReference type="OrthoDB" id="4756206at2759"/>
<evidence type="ECO:0000256" key="8">
    <source>
        <dbReference type="ARBA" id="ARBA00023295"/>
    </source>
</evidence>
<evidence type="ECO:0000256" key="1">
    <source>
        <dbReference type="ARBA" id="ARBA00000405"/>
    </source>
</evidence>
<comment type="function">
    <text evidence="10">Chitosanase catalyzing the endo-type cleavage of chitosan, the deacylated form of chitin. Chitosanase may be crucial in the degradation of the deacetylated portion of chitin in the fungal cell wall.</text>
</comment>
<dbReference type="PANTHER" id="PTHR42061">
    <property type="entry name" value="ENDO-CHITOSANASE"/>
    <property type="match status" value="1"/>
</dbReference>
<evidence type="ECO:0000313" key="12">
    <source>
        <dbReference type="Proteomes" id="UP000777438"/>
    </source>
</evidence>
<proteinExistence type="inferred from homology"/>
<keyword evidence="12" id="KW-1185">Reference proteome</keyword>